<evidence type="ECO:0000313" key="3">
    <source>
        <dbReference type="Proteomes" id="UP000321574"/>
    </source>
</evidence>
<organism evidence="2 3">
    <name type="scientific">Cerasibacillus terrae</name>
    <dbReference type="NCBI Taxonomy" id="2498845"/>
    <lineage>
        <taxon>Bacteria</taxon>
        <taxon>Bacillati</taxon>
        <taxon>Bacillota</taxon>
        <taxon>Bacilli</taxon>
        <taxon>Bacillales</taxon>
        <taxon>Bacillaceae</taxon>
        <taxon>Cerasibacillus</taxon>
    </lineage>
</organism>
<name>A0A5C8NVJ6_9BACI</name>
<proteinExistence type="predicted"/>
<dbReference type="RefSeq" id="WP_147666888.1">
    <property type="nucleotide sequence ID" value="NZ_VDUW01000004.1"/>
</dbReference>
<evidence type="ECO:0000256" key="1">
    <source>
        <dbReference type="SAM" id="SignalP"/>
    </source>
</evidence>
<protein>
    <submittedName>
        <fullName evidence="2">TAXI family TRAP transporter solute-binding subunit</fullName>
    </submittedName>
</protein>
<dbReference type="NCBIfam" id="TIGR02122">
    <property type="entry name" value="TRAP_TAXI"/>
    <property type="match status" value="1"/>
</dbReference>
<keyword evidence="1" id="KW-0732">Signal</keyword>
<dbReference type="Proteomes" id="UP000321574">
    <property type="component" value="Unassembled WGS sequence"/>
</dbReference>
<dbReference type="CDD" id="cd13567">
    <property type="entry name" value="PBP2_TtGluBP"/>
    <property type="match status" value="1"/>
</dbReference>
<sequence>MRKSIFILGFILLLLLAACGDDKANKKDGQDLSGEFITILTGGSSGVYYPLGGALAKIYQELGANANSQSTSASAANAMTLNDEKAELGFLMGDTAADAYEGIDSFQEKGAQENLRAIASLYVNYLQIVATKDSGIKTVGDLKGKRVAVGAPDSGTEISARRVLDAYGMTYEDIKADYLSFAEGVEGMQNGTVDAVVMSSGLPNAGVMELGTTKEIAIVEIEEEKALQLQEEYTAFFPTIVPKDTYDDMDKDIPTIGVYNVLLTHKDVSDETAYALTKAFFENIQQLRDTHHAAKDIEIENALRNLPVPLHPGAQKYYDEEGISESK</sequence>
<evidence type="ECO:0000313" key="2">
    <source>
        <dbReference type="EMBL" id="TXL65080.1"/>
    </source>
</evidence>
<feature type="signal peptide" evidence="1">
    <location>
        <begin position="1"/>
        <end position="20"/>
    </location>
</feature>
<comment type="caution">
    <text evidence="2">The sequence shown here is derived from an EMBL/GenBank/DDBJ whole genome shotgun (WGS) entry which is preliminary data.</text>
</comment>
<dbReference type="PANTHER" id="PTHR42941">
    <property type="entry name" value="SLL1037 PROTEIN"/>
    <property type="match status" value="1"/>
</dbReference>
<dbReference type="AlphaFoldDB" id="A0A5C8NVJ6"/>
<dbReference type="PROSITE" id="PS51257">
    <property type="entry name" value="PROKAR_LIPOPROTEIN"/>
    <property type="match status" value="1"/>
</dbReference>
<dbReference type="SUPFAM" id="SSF53850">
    <property type="entry name" value="Periplasmic binding protein-like II"/>
    <property type="match status" value="1"/>
</dbReference>
<dbReference type="Pfam" id="PF16868">
    <property type="entry name" value="NMT1_3"/>
    <property type="match status" value="1"/>
</dbReference>
<gene>
    <name evidence="2" type="ORF">FHP05_08050</name>
</gene>
<accession>A0A5C8NVJ6</accession>
<feature type="chain" id="PRO_5038635060" evidence="1">
    <location>
        <begin position="21"/>
        <end position="327"/>
    </location>
</feature>
<reference evidence="2 3" key="1">
    <citation type="submission" date="2019-06" db="EMBL/GenBank/DDBJ databases">
        <title>Cerasibacillus sp. nov., isolated from maize field.</title>
        <authorList>
            <person name="Lin S.-Y."/>
            <person name="Tsai C.-F."/>
            <person name="Young C.-C."/>
        </authorList>
    </citation>
    <scope>NUCLEOTIDE SEQUENCE [LARGE SCALE GENOMIC DNA]</scope>
    <source>
        <strain evidence="2 3">CC-CFT480</strain>
    </source>
</reference>
<dbReference type="OrthoDB" id="9776669at2"/>
<keyword evidence="3" id="KW-1185">Reference proteome</keyword>
<dbReference type="Gene3D" id="3.40.190.10">
    <property type="entry name" value="Periplasmic binding protein-like II"/>
    <property type="match status" value="2"/>
</dbReference>
<dbReference type="InterPro" id="IPR011852">
    <property type="entry name" value="TRAP_TAXI"/>
</dbReference>
<dbReference type="EMBL" id="VDUW01000004">
    <property type="protein sequence ID" value="TXL65080.1"/>
    <property type="molecule type" value="Genomic_DNA"/>
</dbReference>
<dbReference type="PANTHER" id="PTHR42941:SF1">
    <property type="entry name" value="SLL1037 PROTEIN"/>
    <property type="match status" value="1"/>
</dbReference>